<feature type="domain" description="SEC7" evidence="1">
    <location>
        <begin position="26"/>
        <end position="178"/>
    </location>
</feature>
<dbReference type="GeneTree" id="ENSGT00940000155061"/>
<dbReference type="Ensembl" id="ENSAPET00000021225.1">
    <property type="protein sequence ID" value="ENSAPEP00000020675.1"/>
    <property type="gene ID" value="ENSAPEG00000014724.1"/>
</dbReference>
<organism evidence="2 3">
    <name type="scientific">Amphiprion percula</name>
    <name type="common">Orange clownfish</name>
    <name type="synonym">Lutjanus percula</name>
    <dbReference type="NCBI Taxonomy" id="161767"/>
    <lineage>
        <taxon>Eukaryota</taxon>
        <taxon>Metazoa</taxon>
        <taxon>Chordata</taxon>
        <taxon>Craniata</taxon>
        <taxon>Vertebrata</taxon>
        <taxon>Euteleostomi</taxon>
        <taxon>Actinopterygii</taxon>
        <taxon>Neopterygii</taxon>
        <taxon>Teleostei</taxon>
        <taxon>Neoteleostei</taxon>
        <taxon>Acanthomorphata</taxon>
        <taxon>Ovalentaria</taxon>
        <taxon>Pomacentridae</taxon>
        <taxon>Amphiprion</taxon>
    </lineage>
</organism>
<dbReference type="PANTHER" id="PTHR10663">
    <property type="entry name" value="GUANYL-NUCLEOTIDE EXCHANGE FACTOR"/>
    <property type="match status" value="1"/>
</dbReference>
<dbReference type="GO" id="GO:0005085">
    <property type="term" value="F:guanyl-nucleotide exchange factor activity"/>
    <property type="evidence" value="ECO:0007669"/>
    <property type="project" value="InterPro"/>
</dbReference>
<accession>A0A3P8T5S8</accession>
<dbReference type="AlphaFoldDB" id="A0A3P8T5S8"/>
<dbReference type="Proteomes" id="UP000265080">
    <property type="component" value="Chromosome 16"/>
</dbReference>
<proteinExistence type="predicted"/>
<name>A0A3P8T5S8_AMPPE</name>
<dbReference type="PROSITE" id="PS50190">
    <property type="entry name" value="SEC7"/>
    <property type="match status" value="1"/>
</dbReference>
<dbReference type="InterPro" id="IPR000904">
    <property type="entry name" value="Sec7_dom"/>
</dbReference>
<keyword evidence="3" id="KW-1185">Reference proteome</keyword>
<protein>
    <recommendedName>
        <fullName evidence="1">SEC7 domain-containing protein</fullName>
    </recommendedName>
</protein>
<dbReference type="GO" id="GO:0032012">
    <property type="term" value="P:regulation of ARF protein signal transduction"/>
    <property type="evidence" value="ECO:0007669"/>
    <property type="project" value="InterPro"/>
</dbReference>
<evidence type="ECO:0000259" key="1">
    <source>
        <dbReference type="PROSITE" id="PS50190"/>
    </source>
</evidence>
<dbReference type="InterPro" id="IPR035999">
    <property type="entry name" value="Sec7_dom_sf"/>
</dbReference>
<dbReference type="InterPro" id="IPR023394">
    <property type="entry name" value="Sec7_C_sf"/>
</dbReference>
<dbReference type="SMART" id="SM00222">
    <property type="entry name" value="Sec7"/>
    <property type="match status" value="1"/>
</dbReference>
<dbReference type="PANTHER" id="PTHR10663:SF338">
    <property type="entry name" value="PH AND SEC7 DOMAIN-CONTAINING PROTEIN 4"/>
    <property type="match status" value="1"/>
</dbReference>
<reference evidence="2" key="3">
    <citation type="submission" date="2025-09" db="UniProtKB">
        <authorList>
            <consortium name="Ensembl"/>
        </authorList>
    </citation>
    <scope>IDENTIFICATION</scope>
</reference>
<sequence length="180" mass="20583">VKYDEAMVKCCQAEVMNTLITDTEPKHPDTAVTHMNGVEVDRETAHRLAKRLFILEGIQRADVVKHLDKDNDFSRAVGEEYLKFFDFTGQSLDHALRSFLKVVVLIGETQERERVLQHFSCRFHQCNPDSFPSSGEAFYLAPCRYTLFHTDKHKTYSVSQPYSISGPRATCGPKATLEWP</sequence>
<evidence type="ECO:0000313" key="2">
    <source>
        <dbReference type="Ensembl" id="ENSAPEP00000020675.1"/>
    </source>
</evidence>
<reference evidence="2" key="2">
    <citation type="submission" date="2025-08" db="UniProtKB">
        <authorList>
            <consortium name="Ensembl"/>
        </authorList>
    </citation>
    <scope>IDENTIFICATION</scope>
</reference>
<evidence type="ECO:0000313" key="3">
    <source>
        <dbReference type="Proteomes" id="UP000265080"/>
    </source>
</evidence>
<dbReference type="Pfam" id="PF01369">
    <property type="entry name" value="Sec7"/>
    <property type="match status" value="1"/>
</dbReference>
<dbReference type="Gene3D" id="1.10.1000.11">
    <property type="entry name" value="Arf Nucleotide-binding Site Opener,domain 2"/>
    <property type="match status" value="1"/>
</dbReference>
<dbReference type="SUPFAM" id="SSF48425">
    <property type="entry name" value="Sec7 domain"/>
    <property type="match status" value="1"/>
</dbReference>
<reference evidence="2 3" key="1">
    <citation type="submission" date="2018-03" db="EMBL/GenBank/DDBJ databases">
        <title>Finding Nemo's genes: A chromosome-scale reference assembly of the genome of the orange clownfish Amphiprion percula.</title>
        <authorList>
            <person name="Lehmann R."/>
        </authorList>
    </citation>
    <scope>NUCLEOTIDE SEQUENCE</scope>
</reference>